<dbReference type="PANTHER" id="PTHR30543:SF21">
    <property type="entry name" value="NAD(P)H-DEPENDENT FMN REDUCTASE LOT6"/>
    <property type="match status" value="1"/>
</dbReference>
<proteinExistence type="predicted"/>
<dbReference type="Proteomes" id="UP001526246">
    <property type="component" value="Unassembled WGS sequence"/>
</dbReference>
<dbReference type="InterPro" id="IPR005025">
    <property type="entry name" value="FMN_Rdtase-like_dom"/>
</dbReference>
<dbReference type="Gene3D" id="3.40.50.360">
    <property type="match status" value="1"/>
</dbReference>
<keyword evidence="3" id="KW-1185">Reference proteome</keyword>
<dbReference type="Pfam" id="PF03358">
    <property type="entry name" value="FMN_red"/>
    <property type="match status" value="1"/>
</dbReference>
<evidence type="ECO:0000313" key="2">
    <source>
        <dbReference type="EMBL" id="MCW3796756.1"/>
    </source>
</evidence>
<sequence>MPQDQHRIAIIVGSIREGSLSRKLARAIRGAVPQSLDCGTVEIADLPLYDPDLDHEPPAPWTRFRQEIGRADGVLFVTPEYNRSIPAALKNAIDVGSRPYGKSAFAKKPAAIVTMSPGALGGFGCNHHLRQCCVFLDMPVMQQPEAYIGHVSDEKFAADGSIADASLAKLMGSLGQAFAGWVDLIKAGRAALAPDPAGAGA</sequence>
<reference evidence="2 3" key="1">
    <citation type="submission" date="2022-10" db="EMBL/GenBank/DDBJ databases">
        <title>Sphingomonas sp.</title>
        <authorList>
            <person name="Jin C."/>
        </authorList>
    </citation>
    <scope>NUCLEOTIDE SEQUENCE [LARGE SCALE GENOMIC DNA]</scope>
    <source>
        <strain evidence="2 3">BN140010</strain>
    </source>
</reference>
<gene>
    <name evidence="2" type="ORF">OMW55_02905</name>
</gene>
<name>A0ABT3JCJ4_9SPHN</name>
<dbReference type="PANTHER" id="PTHR30543">
    <property type="entry name" value="CHROMATE REDUCTASE"/>
    <property type="match status" value="1"/>
</dbReference>
<dbReference type="InterPro" id="IPR029039">
    <property type="entry name" value="Flavoprotein-like_sf"/>
</dbReference>
<dbReference type="SUPFAM" id="SSF52218">
    <property type="entry name" value="Flavoproteins"/>
    <property type="match status" value="1"/>
</dbReference>
<evidence type="ECO:0000313" key="3">
    <source>
        <dbReference type="Proteomes" id="UP001526246"/>
    </source>
</evidence>
<dbReference type="RefSeq" id="WP_264880681.1">
    <property type="nucleotide sequence ID" value="NZ_JAPDOB010000001.1"/>
</dbReference>
<evidence type="ECO:0000259" key="1">
    <source>
        <dbReference type="Pfam" id="PF03358"/>
    </source>
</evidence>
<dbReference type="EMBL" id="JAPDOB010000001">
    <property type="protein sequence ID" value="MCW3796756.1"/>
    <property type="molecule type" value="Genomic_DNA"/>
</dbReference>
<comment type="caution">
    <text evidence="2">The sequence shown here is derived from an EMBL/GenBank/DDBJ whole genome shotgun (WGS) entry which is preliminary data.</text>
</comment>
<dbReference type="InterPro" id="IPR050712">
    <property type="entry name" value="NAD(P)H-dep_reductase"/>
</dbReference>
<feature type="domain" description="NADPH-dependent FMN reductase-like" evidence="1">
    <location>
        <begin position="7"/>
        <end position="151"/>
    </location>
</feature>
<protein>
    <submittedName>
        <fullName evidence="2">NAD(P)H-dependent oxidoreductase</fullName>
    </submittedName>
</protein>
<organism evidence="2 3">
    <name type="scientific">Sphingomonas arvum</name>
    <dbReference type="NCBI Taxonomy" id="2992113"/>
    <lineage>
        <taxon>Bacteria</taxon>
        <taxon>Pseudomonadati</taxon>
        <taxon>Pseudomonadota</taxon>
        <taxon>Alphaproteobacteria</taxon>
        <taxon>Sphingomonadales</taxon>
        <taxon>Sphingomonadaceae</taxon>
        <taxon>Sphingomonas</taxon>
    </lineage>
</organism>
<accession>A0ABT3JCJ4</accession>